<dbReference type="InterPro" id="IPR010982">
    <property type="entry name" value="Lambda_DNA-bd_dom_sf"/>
</dbReference>
<dbReference type="CDD" id="cd00093">
    <property type="entry name" value="HTH_XRE"/>
    <property type="match status" value="1"/>
</dbReference>
<dbReference type="SUPFAM" id="SSF47413">
    <property type="entry name" value="lambda repressor-like DNA-binding domains"/>
    <property type="match status" value="1"/>
</dbReference>
<organism evidence="1 2">
    <name type="scientific">Lentzea alba</name>
    <dbReference type="NCBI Taxonomy" id="2714351"/>
    <lineage>
        <taxon>Bacteria</taxon>
        <taxon>Bacillati</taxon>
        <taxon>Actinomycetota</taxon>
        <taxon>Actinomycetes</taxon>
        <taxon>Pseudonocardiales</taxon>
        <taxon>Pseudonocardiaceae</taxon>
        <taxon>Lentzea</taxon>
    </lineage>
</organism>
<proteinExistence type="predicted"/>
<dbReference type="Gene3D" id="1.10.260.40">
    <property type="entry name" value="lambda repressor-like DNA-binding domains"/>
    <property type="match status" value="1"/>
</dbReference>
<evidence type="ECO:0000313" key="1">
    <source>
        <dbReference type="EMBL" id="NGY63093.1"/>
    </source>
</evidence>
<keyword evidence="2" id="KW-1185">Reference proteome</keyword>
<accession>A0A7C9VT17</accession>
<evidence type="ECO:0000313" key="2">
    <source>
        <dbReference type="Proteomes" id="UP000481360"/>
    </source>
</evidence>
<dbReference type="Pfam" id="PF13560">
    <property type="entry name" value="HTH_31"/>
    <property type="match status" value="1"/>
</dbReference>
<dbReference type="InterPro" id="IPR001387">
    <property type="entry name" value="Cro/C1-type_HTH"/>
</dbReference>
<dbReference type="EMBL" id="JAAMPJ010000009">
    <property type="protein sequence ID" value="NGY63093.1"/>
    <property type="molecule type" value="Genomic_DNA"/>
</dbReference>
<sequence length="76" mass="8630">MLRELRSRHGLSQCGLAGQLNDASGNSSITRENISRWERGKRIPGPYWRKWLCAVLDLPQQDVDLAAAVARRTRRA</sequence>
<dbReference type="GO" id="GO:0003677">
    <property type="term" value="F:DNA binding"/>
    <property type="evidence" value="ECO:0007669"/>
    <property type="project" value="InterPro"/>
</dbReference>
<protein>
    <submittedName>
        <fullName evidence="1">Helix-turn-helix domain-containing protein</fullName>
    </submittedName>
</protein>
<dbReference type="AlphaFoldDB" id="A0A7C9VT17"/>
<name>A0A7C9VT17_9PSEU</name>
<dbReference type="Proteomes" id="UP000481360">
    <property type="component" value="Unassembled WGS sequence"/>
</dbReference>
<comment type="caution">
    <text evidence="1">The sequence shown here is derived from an EMBL/GenBank/DDBJ whole genome shotgun (WGS) entry which is preliminary data.</text>
</comment>
<reference evidence="1 2" key="1">
    <citation type="submission" date="2020-03" db="EMBL/GenBank/DDBJ databases">
        <title>Isolation and identification of active actinomycetes.</title>
        <authorList>
            <person name="Sun X."/>
        </authorList>
    </citation>
    <scope>NUCLEOTIDE SEQUENCE [LARGE SCALE GENOMIC DNA]</scope>
    <source>
        <strain evidence="1 2">NEAU-D13</strain>
    </source>
</reference>
<gene>
    <name evidence="1" type="ORF">G7043_29655</name>
</gene>